<evidence type="ECO:0000313" key="1">
    <source>
        <dbReference type="EMBL" id="MCQ4770702.1"/>
    </source>
</evidence>
<reference evidence="1" key="1">
    <citation type="submission" date="2022-06" db="EMBL/GenBank/DDBJ databases">
        <title>Isolation of gut microbiota from human fecal samples.</title>
        <authorList>
            <person name="Pamer E.G."/>
            <person name="Barat B."/>
            <person name="Waligurski E."/>
            <person name="Medina S."/>
            <person name="Paddock L."/>
            <person name="Mostad J."/>
        </authorList>
    </citation>
    <scope>NUCLEOTIDE SEQUENCE</scope>
    <source>
        <strain evidence="1">DFI.9.91</strain>
    </source>
</reference>
<evidence type="ECO:0000313" key="2">
    <source>
        <dbReference type="Proteomes" id="UP001204562"/>
    </source>
</evidence>
<protein>
    <submittedName>
        <fullName evidence="1">Uncharacterized protein</fullName>
    </submittedName>
</protein>
<sequence>MLCSEAFMEGKGAITVNVNWFKEPEHVVYVEAERFLPEFSRKVKLPDLPAQVEAFRAQPTPEGKNIRTGMKGTSLKLFVPDLVFEEKLDMGDTVWVYLGQTHVSYCLYWKQ</sequence>
<dbReference type="Proteomes" id="UP001204562">
    <property type="component" value="Unassembled WGS sequence"/>
</dbReference>
<comment type="caution">
    <text evidence="1">The sequence shown here is derived from an EMBL/GenBank/DDBJ whole genome shotgun (WGS) entry which is preliminary data.</text>
</comment>
<gene>
    <name evidence="1" type="ORF">NE579_09525</name>
</gene>
<dbReference type="EMBL" id="JANFYS010000018">
    <property type="protein sequence ID" value="MCQ4770702.1"/>
    <property type="molecule type" value="Genomic_DNA"/>
</dbReference>
<organism evidence="1 2">
    <name type="scientific">Intestinimonas massiliensis</name>
    <name type="common">ex Afouda et al. 2020</name>
    <dbReference type="NCBI Taxonomy" id="1673721"/>
    <lineage>
        <taxon>Bacteria</taxon>
        <taxon>Bacillati</taxon>
        <taxon>Bacillota</taxon>
        <taxon>Clostridia</taxon>
        <taxon>Eubacteriales</taxon>
        <taxon>Intestinimonas</taxon>
    </lineage>
</organism>
<name>A0AAW5JLK0_9FIRM</name>
<dbReference type="AlphaFoldDB" id="A0AAW5JLK0"/>
<proteinExistence type="predicted"/>
<accession>A0AAW5JLK0</accession>